<evidence type="ECO:0000313" key="9">
    <source>
        <dbReference type="EMBL" id="NMF98727.1"/>
    </source>
</evidence>
<dbReference type="EMBL" id="WTVS01000031">
    <property type="protein sequence ID" value="NMF98727.1"/>
    <property type="molecule type" value="Genomic_DNA"/>
</dbReference>
<dbReference type="RefSeq" id="WP_169141427.1">
    <property type="nucleotide sequence ID" value="NZ_WTVS01000031.1"/>
</dbReference>
<evidence type="ECO:0000256" key="5">
    <source>
        <dbReference type="ARBA" id="ARBA00023004"/>
    </source>
</evidence>
<feature type="signal peptide" evidence="7">
    <location>
        <begin position="1"/>
        <end position="24"/>
    </location>
</feature>
<dbReference type="SUPFAM" id="SSF46626">
    <property type="entry name" value="Cytochrome c"/>
    <property type="match status" value="1"/>
</dbReference>
<dbReference type="PANTHER" id="PTHR33751">
    <property type="entry name" value="CBB3-TYPE CYTOCHROME C OXIDASE SUBUNIT FIXP"/>
    <property type="match status" value="1"/>
</dbReference>
<dbReference type="InterPro" id="IPR009056">
    <property type="entry name" value="Cyt_c-like_dom"/>
</dbReference>
<dbReference type="InterPro" id="IPR036909">
    <property type="entry name" value="Cyt_c-like_dom_sf"/>
</dbReference>
<evidence type="ECO:0000259" key="8">
    <source>
        <dbReference type="PROSITE" id="PS51007"/>
    </source>
</evidence>
<evidence type="ECO:0000313" key="10">
    <source>
        <dbReference type="Proteomes" id="UP000634522"/>
    </source>
</evidence>
<keyword evidence="7" id="KW-0732">Signal</keyword>
<sequence>MKFLSRIASSVLAAAVLVPGTSLAANVIAGQRIYSQHCIGCHGPGGHSALPNAPHFSRGERLMQPDMMLLATIKAGKMTMPSFNGILRDQEILDVIAYLRTLQR</sequence>
<gene>
    <name evidence="9" type="ORF">GPA27_15190</name>
</gene>
<dbReference type="InterPro" id="IPR050597">
    <property type="entry name" value="Cytochrome_c_Oxidase_Subunit"/>
</dbReference>
<feature type="domain" description="Cytochrome c" evidence="8">
    <location>
        <begin position="25"/>
        <end position="103"/>
    </location>
</feature>
<dbReference type="Pfam" id="PF13442">
    <property type="entry name" value="Cytochrome_CBB3"/>
    <property type="match status" value="1"/>
</dbReference>
<dbReference type="Gene3D" id="1.10.760.10">
    <property type="entry name" value="Cytochrome c-like domain"/>
    <property type="match status" value="1"/>
</dbReference>
<protein>
    <submittedName>
        <fullName evidence="9">C-type cytochrome</fullName>
    </submittedName>
</protein>
<dbReference type="PROSITE" id="PS51007">
    <property type="entry name" value="CYTC"/>
    <property type="match status" value="1"/>
</dbReference>
<evidence type="ECO:0000256" key="3">
    <source>
        <dbReference type="ARBA" id="ARBA00022723"/>
    </source>
</evidence>
<keyword evidence="5 6" id="KW-0408">Iron</keyword>
<proteinExistence type="predicted"/>
<keyword evidence="4" id="KW-0249">Electron transport</keyword>
<keyword evidence="3 6" id="KW-0479">Metal-binding</keyword>
<keyword evidence="2 6" id="KW-0349">Heme</keyword>
<evidence type="ECO:0000256" key="1">
    <source>
        <dbReference type="ARBA" id="ARBA00022448"/>
    </source>
</evidence>
<comment type="caution">
    <text evidence="9">The sequence shown here is derived from an EMBL/GenBank/DDBJ whole genome shotgun (WGS) entry which is preliminary data.</text>
</comment>
<evidence type="ECO:0000256" key="6">
    <source>
        <dbReference type="PROSITE-ProRule" id="PRU00433"/>
    </source>
</evidence>
<reference evidence="9 10" key="1">
    <citation type="submission" date="2019-12" db="EMBL/GenBank/DDBJ databases">
        <title>Comparative genomics gives insights into the taxonomy of the Azoarcus-Aromatoleum group and reveals separate origins of nif in the plant-associated Azoarcus and non-plant-associated Aromatoleum sub-groups.</title>
        <authorList>
            <person name="Lafos M."/>
            <person name="Maluk M."/>
            <person name="Batista M."/>
            <person name="Junghare M."/>
            <person name="Carmona M."/>
            <person name="Faoro H."/>
            <person name="Cruz L.M."/>
            <person name="Battistoni F."/>
            <person name="De Souza E."/>
            <person name="Pedrosa F."/>
            <person name="Chen W.-M."/>
            <person name="Poole P.S."/>
            <person name="Dixon R.A."/>
            <person name="James E.K."/>
        </authorList>
    </citation>
    <scope>NUCLEOTIDE SEQUENCE [LARGE SCALE GENOMIC DNA]</scope>
    <source>
        <strain evidence="9 10">T</strain>
    </source>
</reference>
<evidence type="ECO:0000256" key="7">
    <source>
        <dbReference type="SAM" id="SignalP"/>
    </source>
</evidence>
<keyword evidence="1" id="KW-0813">Transport</keyword>
<feature type="chain" id="PRO_5046443155" evidence="7">
    <location>
        <begin position="25"/>
        <end position="104"/>
    </location>
</feature>
<dbReference type="PANTHER" id="PTHR33751:SF1">
    <property type="entry name" value="CBB3-TYPE CYTOCHROME C OXIDASE SUBUNIT FIXP"/>
    <property type="match status" value="1"/>
</dbReference>
<dbReference type="Proteomes" id="UP000634522">
    <property type="component" value="Unassembled WGS sequence"/>
</dbReference>
<dbReference type="InterPro" id="IPR008168">
    <property type="entry name" value="Cyt_C_IC"/>
</dbReference>
<organism evidence="9 10">
    <name type="scientific">Aromatoleum toluolicum</name>
    <dbReference type="NCBI Taxonomy" id="90060"/>
    <lineage>
        <taxon>Bacteria</taxon>
        <taxon>Pseudomonadati</taxon>
        <taxon>Pseudomonadota</taxon>
        <taxon>Betaproteobacteria</taxon>
        <taxon>Rhodocyclales</taxon>
        <taxon>Rhodocyclaceae</taxon>
        <taxon>Aromatoleum</taxon>
    </lineage>
</organism>
<evidence type="ECO:0000256" key="4">
    <source>
        <dbReference type="ARBA" id="ARBA00022982"/>
    </source>
</evidence>
<dbReference type="PRINTS" id="PR00605">
    <property type="entry name" value="CYTCHROMECIC"/>
</dbReference>
<accession>A0ABX1NHF3</accession>
<keyword evidence="10" id="KW-1185">Reference proteome</keyword>
<evidence type="ECO:0000256" key="2">
    <source>
        <dbReference type="ARBA" id="ARBA00022617"/>
    </source>
</evidence>
<name>A0ABX1NHF3_9RHOO</name>